<evidence type="ECO:0000313" key="2">
    <source>
        <dbReference type="EMBL" id="NCU16345.1"/>
    </source>
</evidence>
<dbReference type="EMBL" id="JAACYS010000002">
    <property type="protein sequence ID" value="NCU16345.1"/>
    <property type="molecule type" value="Genomic_DNA"/>
</dbReference>
<accession>A0ABX0A4G7</accession>
<sequence length="105" mass="11627">MNISYYTILKKMEEKLIEAKATNSNTQVREQVQAIKTLCEVILMEEAAAEASYQPAAQTQVQSRPIQYQAQPTVISTPTPSTSPTLGEKRLETEDGANGDSLFDF</sequence>
<protein>
    <submittedName>
        <fullName evidence="2">YwdI family protein</fullName>
    </submittedName>
</protein>
<keyword evidence="3" id="KW-1185">Reference proteome</keyword>
<gene>
    <name evidence="2" type="ORF">GW534_00950</name>
</gene>
<name>A0ABX0A4G7_9BACI</name>
<evidence type="ECO:0000313" key="3">
    <source>
        <dbReference type="Proteomes" id="UP000743899"/>
    </source>
</evidence>
<feature type="compositionally biased region" description="Polar residues" evidence="1">
    <location>
        <begin position="55"/>
        <end position="75"/>
    </location>
</feature>
<feature type="compositionally biased region" description="Low complexity" evidence="1">
    <location>
        <begin position="76"/>
        <end position="85"/>
    </location>
</feature>
<proteinExistence type="predicted"/>
<dbReference type="RefSeq" id="WP_161919182.1">
    <property type="nucleotide sequence ID" value="NZ_JAACYS010000002.1"/>
</dbReference>
<dbReference type="Pfam" id="PF17261">
    <property type="entry name" value="DUF5327"/>
    <property type="match status" value="1"/>
</dbReference>
<organism evidence="2 3">
    <name type="scientific">Pallidibacillus pasinlerensis</name>
    <dbReference type="NCBI Taxonomy" id="2703818"/>
    <lineage>
        <taxon>Bacteria</taxon>
        <taxon>Bacillati</taxon>
        <taxon>Bacillota</taxon>
        <taxon>Bacilli</taxon>
        <taxon>Bacillales</taxon>
        <taxon>Bacillaceae</taxon>
        <taxon>Pallidibacillus</taxon>
    </lineage>
</organism>
<comment type="caution">
    <text evidence="2">The sequence shown here is derived from an EMBL/GenBank/DDBJ whole genome shotgun (WGS) entry which is preliminary data.</text>
</comment>
<dbReference type="InterPro" id="IPR035218">
    <property type="entry name" value="DUF5327"/>
</dbReference>
<evidence type="ECO:0000256" key="1">
    <source>
        <dbReference type="SAM" id="MobiDB-lite"/>
    </source>
</evidence>
<dbReference type="Proteomes" id="UP000743899">
    <property type="component" value="Unassembled WGS sequence"/>
</dbReference>
<reference evidence="2 3" key="1">
    <citation type="submission" date="2020-01" db="EMBL/GenBank/DDBJ databases">
        <title>A novel Bacillus sp. from Pasinler.</title>
        <authorList>
            <person name="Adiguzel A."/>
            <person name="Ay H."/>
            <person name="Baltaci M.O."/>
        </authorList>
    </citation>
    <scope>NUCLEOTIDE SEQUENCE [LARGE SCALE GENOMIC DNA]</scope>
    <source>
        <strain evidence="2 3">P1</strain>
    </source>
</reference>
<feature type="region of interest" description="Disordered" evidence="1">
    <location>
        <begin position="53"/>
        <end position="105"/>
    </location>
</feature>